<dbReference type="InterPro" id="IPR037524">
    <property type="entry name" value="PA14/GLEYA"/>
</dbReference>
<proteinExistence type="predicted"/>
<gene>
    <name evidence="2" type="ORF">PMA3_11535</name>
</gene>
<keyword evidence="3" id="KW-1185">Reference proteome</keyword>
<dbReference type="Gene3D" id="3.90.182.10">
    <property type="entry name" value="Toxin - Anthrax Protective Antigen,domain 1"/>
    <property type="match status" value="1"/>
</dbReference>
<dbReference type="Pfam" id="PF07691">
    <property type="entry name" value="PA14"/>
    <property type="match status" value="1"/>
</dbReference>
<dbReference type="Proteomes" id="UP000078354">
    <property type="component" value="Chromosome"/>
</dbReference>
<dbReference type="OrthoDB" id="266253at2"/>
<dbReference type="SMART" id="SM00758">
    <property type="entry name" value="PA14"/>
    <property type="match status" value="1"/>
</dbReference>
<dbReference type="PROSITE" id="PS51820">
    <property type="entry name" value="PA14"/>
    <property type="match status" value="1"/>
</dbReference>
<dbReference type="InterPro" id="IPR011749">
    <property type="entry name" value="CHP02243"/>
</dbReference>
<dbReference type="STRING" id="1853130.PMA3_11535"/>
<accession>A0A191YSK1</accession>
<evidence type="ECO:0000313" key="2">
    <source>
        <dbReference type="EMBL" id="ANJ55744.1"/>
    </source>
</evidence>
<dbReference type="EMBL" id="CP014870">
    <property type="protein sequence ID" value="ANJ55744.1"/>
    <property type="molecule type" value="Genomic_DNA"/>
</dbReference>
<dbReference type="RefSeq" id="WP_064677272.1">
    <property type="nucleotide sequence ID" value="NZ_CP014870.1"/>
</dbReference>
<dbReference type="NCBIfam" id="TIGR02243">
    <property type="entry name" value="putative baseplate assembly protein"/>
    <property type="match status" value="1"/>
</dbReference>
<feature type="domain" description="PA14" evidence="1">
    <location>
        <begin position="331"/>
        <end position="469"/>
    </location>
</feature>
<protein>
    <submittedName>
        <fullName evidence="2">Beta-glucosidase</fullName>
    </submittedName>
</protein>
<evidence type="ECO:0000259" key="1">
    <source>
        <dbReference type="PROSITE" id="PS51820"/>
    </source>
</evidence>
<name>A0A191YSK1_9PSED</name>
<reference evidence="2 3" key="1">
    <citation type="journal article" date="2018" name="Syst. Appl. Microbiol.">
        <title>Pseudomonas silesiensis sp. nov. strain A3T isolated from a biological pesticide sewage treatment plant and analysis of the complete genome sequence.</title>
        <authorList>
            <person name="Kaminski M.A."/>
            <person name="Furmanczyk E.M."/>
            <person name="Sobczak A."/>
            <person name="Dziembowski A."/>
            <person name="Lipinski L."/>
        </authorList>
    </citation>
    <scope>NUCLEOTIDE SEQUENCE [LARGE SCALE GENOMIC DNA]</scope>
    <source>
        <strain evidence="2 3">A3</strain>
    </source>
</reference>
<sequence>MSNGEQCGCCAGIKVLTPVDELTPPGQTTLHYRVGTHGRFRESQLARLSGQPQLLGLSTRDADDPALALLDAWAGVLDVLSFYQERIANEGFLRTATERRSVLELGRSIGYELHPGVAASTFLAFSLETAPGAPLVARIDAGNKSQSIPGQDEQAQVFETLEPLNARAAWNALRLQAQEEVPPYWGARTLYLKGQNTRLQAGDPLLVVGDERLKNPGSENWDLRRVARLQVIAPVEPSADPLAGYTVVTLDRPLGEAVPHVEPAKANPRCFALRTKAALFGQAAPDWRAMPRSLRASYLGLDDEEQANISLHGQWPGFTLADVSDPPTRQATGSGLYGEYFEGIDLKTRKLSRTDATVDFDWGSASPDPTLTVDTFSVRWSGWLQIPESGTYSFFVTADDGVRLWLGGQLLINQWQVQGATEFSATLRELKAGQKLDLRLEYFENTGAAVVQLRWQGPGIARQIIPQSRLYPRDVHSVHLDASYPRLVTGSWLVLALPDYQELYQILDSREDARAAFTLSSKTTRLSLRGEQLRELFDQRLRETTAYGESIELPWATRPRSGLLGGHVLTLDELQPELEAGRWLSVSGYTLPDVAQNAAARQRLLAKDPLVAVEIARDGRVASLSFTDGARHEVLLGFASEVRRLQRNDSSGPRSRLELESDLQHAYLPLSVRINANVAPASHGDSQQMQVQPQILGSGDASQAFQRFLLLQKPLTYISSPTPSGIQSTLQVRVEGVRWREAPHLGELGPQDRAYLLRRGDDGRVTVQFGDGVHGSRLPTGQMNVQAFYRVGIGAAGNLGSGRISLLMSRPLGVKDVINPVPAAGGVDPEDRDRARQSAPLSVRTLDRIVSLRDFEDFAAAFVGVGKAQAVWLWDGERRLVHLTVSGAGGVGIDPGTALYRNLAAAIDAVRPAHQPLRLASGAVLRFGVTAKVRIHPDYQSAAVLSAVRSALEQAFGFAARSYGQPVSGSEVLAVMQRVPGVERVDLDSLQSDDGLSSSHVAGPDGRLRARGARWQSQQILAAQLLLLDPTAVTLTELGP</sequence>
<organism evidence="2 3">
    <name type="scientific">Pseudomonas silesiensis</name>
    <dbReference type="NCBI Taxonomy" id="1853130"/>
    <lineage>
        <taxon>Bacteria</taxon>
        <taxon>Pseudomonadati</taxon>
        <taxon>Pseudomonadota</taxon>
        <taxon>Gammaproteobacteria</taxon>
        <taxon>Pseudomonadales</taxon>
        <taxon>Pseudomonadaceae</taxon>
        <taxon>Pseudomonas</taxon>
    </lineage>
</organism>
<dbReference type="SUPFAM" id="SSF56988">
    <property type="entry name" value="Anthrax protective antigen"/>
    <property type="match status" value="1"/>
</dbReference>
<dbReference type="InterPro" id="IPR011658">
    <property type="entry name" value="PA14_dom"/>
</dbReference>
<evidence type="ECO:0000313" key="3">
    <source>
        <dbReference type="Proteomes" id="UP000078354"/>
    </source>
</evidence>
<dbReference type="KEGG" id="psil:PMA3_11535"/>
<dbReference type="AlphaFoldDB" id="A0A191YSK1"/>